<keyword evidence="2" id="KW-1185">Reference proteome</keyword>
<dbReference type="Proteomes" id="UP000815677">
    <property type="component" value="Unassembled WGS sequence"/>
</dbReference>
<reference evidence="1" key="1">
    <citation type="submission" date="2014-09" db="EMBL/GenBank/DDBJ databases">
        <title>Genome sequence of the luminous mushroom Mycena chlorophos for searching fungal bioluminescence genes.</title>
        <authorList>
            <person name="Tanaka Y."/>
            <person name="Kasuga D."/>
            <person name="Oba Y."/>
            <person name="Hase S."/>
            <person name="Sato K."/>
            <person name="Oba Y."/>
            <person name="Sakakibara Y."/>
        </authorList>
    </citation>
    <scope>NUCLEOTIDE SEQUENCE</scope>
</reference>
<proteinExistence type="predicted"/>
<sequence length="316" mass="35156">MEDVPRFTREVIEKVQKAVHHHKPTFKSSHIFTALLFPTGHLNSFLVSIPVRMGTRIPRSPTDLDFSWWIPQVLEPSASVIDLDLSVFTIRAWPPDNPVLLPRYFTIFCHSQQTGDASEAPVVQEQPTNDYINRVLLPNRRDPWIGNVLITMSDYYDSSSAESVPGISDISFDQAPVACEIVKCSRPLPMKRSIFVSPFATHLFQETATIESIARYLSWSDFVVLAHTSSVTSLVCRELLIKRIALRIGFIARSPTTSFDAVKLLTEDFMGALKAAGAIVVGTLPLILLTTCAAADVLVEMHKMDILCPANGYAPM</sequence>
<evidence type="ECO:0000313" key="1">
    <source>
        <dbReference type="EMBL" id="GAT47461.1"/>
    </source>
</evidence>
<evidence type="ECO:0000313" key="2">
    <source>
        <dbReference type="Proteomes" id="UP000815677"/>
    </source>
</evidence>
<protein>
    <recommendedName>
        <fullName evidence="3">Receptor ligand binding region domain-containing protein</fullName>
    </recommendedName>
</protein>
<evidence type="ECO:0008006" key="3">
    <source>
        <dbReference type="Google" id="ProtNLM"/>
    </source>
</evidence>
<organism evidence="1 2">
    <name type="scientific">Mycena chlorophos</name>
    <name type="common">Agaric fungus</name>
    <name type="synonym">Agaricus chlorophos</name>
    <dbReference type="NCBI Taxonomy" id="658473"/>
    <lineage>
        <taxon>Eukaryota</taxon>
        <taxon>Fungi</taxon>
        <taxon>Dikarya</taxon>
        <taxon>Basidiomycota</taxon>
        <taxon>Agaricomycotina</taxon>
        <taxon>Agaricomycetes</taxon>
        <taxon>Agaricomycetidae</taxon>
        <taxon>Agaricales</taxon>
        <taxon>Marasmiineae</taxon>
        <taxon>Mycenaceae</taxon>
        <taxon>Mycena</taxon>
    </lineage>
</organism>
<gene>
    <name evidence="1" type="ORF">MCHLO_04921</name>
</gene>
<name>A0ABQ0L8N9_MYCCL</name>
<dbReference type="EMBL" id="DF843571">
    <property type="protein sequence ID" value="GAT47461.1"/>
    <property type="molecule type" value="Genomic_DNA"/>
</dbReference>
<accession>A0ABQ0L8N9</accession>